<keyword evidence="3" id="KW-1185">Reference proteome</keyword>
<evidence type="ECO:0000313" key="2">
    <source>
        <dbReference type="EMBL" id="CAL1605326.1"/>
    </source>
</evidence>
<proteinExistence type="predicted"/>
<dbReference type="EMBL" id="OZ035827">
    <property type="protein sequence ID" value="CAL1605326.1"/>
    <property type="molecule type" value="Genomic_DNA"/>
</dbReference>
<protein>
    <submittedName>
        <fullName evidence="2">Uncharacterized protein</fullName>
    </submittedName>
</protein>
<sequence>MESPQSPKTHMYRGGGGGEGGRGALPASLHTSLRLTEKSENPSDSNGQLTNYGLGLRKHQTPGRQVRPDPVLVNRCYGYELFSHEDIATD</sequence>
<reference evidence="2 3" key="1">
    <citation type="submission" date="2024-04" db="EMBL/GenBank/DDBJ databases">
        <authorList>
            <person name="Waldvogel A.-M."/>
            <person name="Schoenle A."/>
        </authorList>
    </citation>
    <scope>NUCLEOTIDE SEQUENCE [LARGE SCALE GENOMIC DNA]</scope>
</reference>
<name>A0AAV2LW99_KNICA</name>
<evidence type="ECO:0000256" key="1">
    <source>
        <dbReference type="SAM" id="MobiDB-lite"/>
    </source>
</evidence>
<organism evidence="2 3">
    <name type="scientific">Knipowitschia caucasica</name>
    <name type="common">Caucasian dwarf goby</name>
    <name type="synonym">Pomatoschistus caucasicus</name>
    <dbReference type="NCBI Taxonomy" id="637954"/>
    <lineage>
        <taxon>Eukaryota</taxon>
        <taxon>Metazoa</taxon>
        <taxon>Chordata</taxon>
        <taxon>Craniata</taxon>
        <taxon>Vertebrata</taxon>
        <taxon>Euteleostomi</taxon>
        <taxon>Actinopterygii</taxon>
        <taxon>Neopterygii</taxon>
        <taxon>Teleostei</taxon>
        <taxon>Neoteleostei</taxon>
        <taxon>Acanthomorphata</taxon>
        <taxon>Gobiaria</taxon>
        <taxon>Gobiiformes</taxon>
        <taxon>Gobioidei</taxon>
        <taxon>Gobiidae</taxon>
        <taxon>Gobiinae</taxon>
        <taxon>Knipowitschia</taxon>
    </lineage>
</organism>
<feature type="compositionally biased region" description="Gly residues" evidence="1">
    <location>
        <begin position="13"/>
        <end position="23"/>
    </location>
</feature>
<dbReference type="AlphaFoldDB" id="A0AAV2LW99"/>
<feature type="region of interest" description="Disordered" evidence="1">
    <location>
        <begin position="1"/>
        <end position="69"/>
    </location>
</feature>
<accession>A0AAV2LW99</accession>
<gene>
    <name evidence="2" type="ORF">KC01_LOCUS32730</name>
</gene>
<feature type="compositionally biased region" description="Polar residues" evidence="1">
    <location>
        <begin position="42"/>
        <end position="51"/>
    </location>
</feature>
<evidence type="ECO:0000313" key="3">
    <source>
        <dbReference type="Proteomes" id="UP001497482"/>
    </source>
</evidence>
<dbReference type="Proteomes" id="UP001497482">
    <property type="component" value="Chromosome 5"/>
</dbReference>